<dbReference type="GO" id="GO:1902201">
    <property type="term" value="P:negative regulation of bacterial-type flagellum-dependent cell motility"/>
    <property type="evidence" value="ECO:0007669"/>
    <property type="project" value="TreeGrafter"/>
</dbReference>
<feature type="domain" description="GGDEF" evidence="9">
    <location>
        <begin position="213"/>
        <end position="346"/>
    </location>
</feature>
<dbReference type="PROSITE" id="PS50887">
    <property type="entry name" value="GGDEF"/>
    <property type="match status" value="1"/>
</dbReference>
<organism evidence="10 11">
    <name type="scientific">Cereibacter azotoformans</name>
    <dbReference type="NCBI Taxonomy" id="43057"/>
    <lineage>
        <taxon>Bacteria</taxon>
        <taxon>Pseudomonadati</taxon>
        <taxon>Pseudomonadota</taxon>
        <taxon>Alphaproteobacteria</taxon>
        <taxon>Rhodobacterales</taxon>
        <taxon>Paracoccaceae</taxon>
        <taxon>Cereibacter</taxon>
    </lineage>
</organism>
<keyword evidence="11" id="KW-1185">Reference proteome</keyword>
<proteinExistence type="predicted"/>
<dbReference type="InterPro" id="IPR011620">
    <property type="entry name" value="Sig_transdc_His_kinase_LytS_TM"/>
</dbReference>
<dbReference type="Pfam" id="PF07694">
    <property type="entry name" value="5TM-5TMR_LYT"/>
    <property type="match status" value="1"/>
</dbReference>
<dbReference type="InterPro" id="IPR043128">
    <property type="entry name" value="Rev_trsase/Diguanyl_cyclase"/>
</dbReference>
<reference evidence="10 11" key="1">
    <citation type="submission" date="2018-04" db="EMBL/GenBank/DDBJ databases">
        <title>Genomic Encyclopedia of Type Strains, Phase III (KMG-III): the genomes of soil and plant-associated and newly described type strains.</title>
        <authorList>
            <person name="Whitman W."/>
        </authorList>
    </citation>
    <scope>NUCLEOTIDE SEQUENCE [LARGE SCALE GENOMIC DNA]</scope>
    <source>
        <strain evidence="10 11">KA25</strain>
    </source>
</reference>
<name>A0A2T5KBX1_9RHOB</name>
<dbReference type="InterPro" id="IPR050469">
    <property type="entry name" value="Diguanylate_Cyclase"/>
</dbReference>
<dbReference type="SMART" id="SM00267">
    <property type="entry name" value="GGDEF"/>
    <property type="match status" value="1"/>
</dbReference>
<keyword evidence="5 8" id="KW-1133">Transmembrane helix</keyword>
<dbReference type="InterPro" id="IPR000160">
    <property type="entry name" value="GGDEF_dom"/>
</dbReference>
<dbReference type="Pfam" id="PF00990">
    <property type="entry name" value="GGDEF"/>
    <property type="match status" value="1"/>
</dbReference>
<evidence type="ECO:0000256" key="7">
    <source>
        <dbReference type="ARBA" id="ARBA00034247"/>
    </source>
</evidence>
<dbReference type="NCBIfam" id="TIGR00254">
    <property type="entry name" value="GGDEF"/>
    <property type="match status" value="1"/>
</dbReference>
<evidence type="ECO:0000313" key="10">
    <source>
        <dbReference type="EMBL" id="PTR19917.1"/>
    </source>
</evidence>
<dbReference type="GO" id="GO:0052621">
    <property type="term" value="F:diguanylate cyclase activity"/>
    <property type="evidence" value="ECO:0007669"/>
    <property type="project" value="UniProtKB-EC"/>
</dbReference>
<feature type="transmembrane region" description="Helical" evidence="8">
    <location>
        <begin position="86"/>
        <end position="106"/>
    </location>
</feature>
<comment type="subcellular location">
    <subcellularLocation>
        <location evidence="1">Cell membrane</location>
        <topology evidence="1">Multi-pass membrane protein</topology>
    </subcellularLocation>
</comment>
<dbReference type="SUPFAM" id="SSF55073">
    <property type="entry name" value="Nucleotide cyclase"/>
    <property type="match status" value="1"/>
</dbReference>
<dbReference type="PANTHER" id="PTHR45138">
    <property type="entry name" value="REGULATORY COMPONENTS OF SENSORY TRANSDUCTION SYSTEM"/>
    <property type="match status" value="1"/>
</dbReference>
<feature type="transmembrane region" description="Helical" evidence="8">
    <location>
        <begin position="147"/>
        <end position="168"/>
    </location>
</feature>
<dbReference type="FunFam" id="3.30.70.270:FF:000001">
    <property type="entry name" value="Diguanylate cyclase domain protein"/>
    <property type="match status" value="1"/>
</dbReference>
<evidence type="ECO:0000256" key="6">
    <source>
        <dbReference type="ARBA" id="ARBA00023136"/>
    </source>
</evidence>
<keyword evidence="4 8" id="KW-0812">Transmembrane</keyword>
<evidence type="ECO:0000256" key="5">
    <source>
        <dbReference type="ARBA" id="ARBA00022989"/>
    </source>
</evidence>
<dbReference type="Gene3D" id="3.30.70.270">
    <property type="match status" value="1"/>
</dbReference>
<feature type="transmembrane region" description="Helical" evidence="8">
    <location>
        <begin position="24"/>
        <end position="49"/>
    </location>
</feature>
<keyword evidence="6 8" id="KW-0472">Membrane</keyword>
<accession>A0A2T5KBX1</accession>
<dbReference type="InterPro" id="IPR029787">
    <property type="entry name" value="Nucleotide_cyclase"/>
</dbReference>
<dbReference type="GO" id="GO:0071555">
    <property type="term" value="P:cell wall organization"/>
    <property type="evidence" value="ECO:0007669"/>
    <property type="project" value="InterPro"/>
</dbReference>
<dbReference type="AlphaFoldDB" id="A0A2T5KBX1"/>
<dbReference type="EMBL" id="QAOT01000003">
    <property type="protein sequence ID" value="PTR19917.1"/>
    <property type="molecule type" value="Genomic_DNA"/>
</dbReference>
<feature type="transmembrane region" description="Helical" evidence="8">
    <location>
        <begin position="118"/>
        <end position="140"/>
    </location>
</feature>
<evidence type="ECO:0000256" key="3">
    <source>
        <dbReference type="ARBA" id="ARBA00022475"/>
    </source>
</evidence>
<evidence type="ECO:0000313" key="11">
    <source>
        <dbReference type="Proteomes" id="UP000244060"/>
    </source>
</evidence>
<dbReference type="PANTHER" id="PTHR45138:SF9">
    <property type="entry name" value="DIGUANYLATE CYCLASE DGCM-RELATED"/>
    <property type="match status" value="1"/>
</dbReference>
<dbReference type="GO" id="GO:0043709">
    <property type="term" value="P:cell adhesion involved in single-species biofilm formation"/>
    <property type="evidence" value="ECO:0007669"/>
    <property type="project" value="TreeGrafter"/>
</dbReference>
<dbReference type="OrthoDB" id="9812260at2"/>
<evidence type="ECO:0000259" key="9">
    <source>
        <dbReference type="PROSITE" id="PS50887"/>
    </source>
</evidence>
<dbReference type="Proteomes" id="UP000244060">
    <property type="component" value="Unassembled WGS sequence"/>
</dbReference>
<comment type="catalytic activity">
    <reaction evidence="7">
        <text>2 GTP = 3',3'-c-di-GMP + 2 diphosphate</text>
        <dbReference type="Rhea" id="RHEA:24898"/>
        <dbReference type="ChEBI" id="CHEBI:33019"/>
        <dbReference type="ChEBI" id="CHEBI:37565"/>
        <dbReference type="ChEBI" id="CHEBI:58805"/>
        <dbReference type="EC" id="2.7.7.65"/>
    </reaction>
</comment>
<keyword evidence="3" id="KW-1003">Cell membrane</keyword>
<dbReference type="CDD" id="cd01949">
    <property type="entry name" value="GGDEF"/>
    <property type="match status" value="1"/>
</dbReference>
<gene>
    <name evidence="10" type="ORF">C8J28_10341</name>
</gene>
<evidence type="ECO:0000256" key="2">
    <source>
        <dbReference type="ARBA" id="ARBA00012528"/>
    </source>
</evidence>
<dbReference type="EC" id="2.7.7.65" evidence="2"/>
<comment type="caution">
    <text evidence="10">The sequence shown here is derived from an EMBL/GenBank/DDBJ whole genome shotgun (WGS) entry which is preliminary data.</text>
</comment>
<sequence length="347" mass="36901">MMGAIALIYGGVQRLGWSRPARHVLLGLAFGFGASVQMMQSLTLAPGIIVDSRALFIGFAGAFLGPLGAMVALVSSAILRMSFVSTASPVIAIVSMCVAALMGSLWPPVRSWLGLGDLGGLVLLAAMISLPLVVLAWLPVDPEHSRLMIGMILVLLNLAGALVFGTLLQRERSAAQRERALVAETQTDALTGVLNRRSFERRFSDADGLAGSRGTGLMIVDIDHFKRVNDVHGHEAGDIVLRAAATRLRNAVRPGDSVIRLGGEEFAVLLPDVDAQEAERAAHRLQRMLTMNCRIDEARRVDITVSIGVTHLPPGSAALPVASRTADGALYRAKSDGRARVVFCPCT</sequence>
<evidence type="ECO:0000256" key="8">
    <source>
        <dbReference type="SAM" id="Phobius"/>
    </source>
</evidence>
<dbReference type="GO" id="GO:0005886">
    <property type="term" value="C:plasma membrane"/>
    <property type="evidence" value="ECO:0007669"/>
    <property type="project" value="UniProtKB-SubCell"/>
</dbReference>
<dbReference type="GO" id="GO:0000155">
    <property type="term" value="F:phosphorelay sensor kinase activity"/>
    <property type="evidence" value="ECO:0007669"/>
    <property type="project" value="InterPro"/>
</dbReference>
<protein>
    <recommendedName>
        <fullName evidence="2">diguanylate cyclase</fullName>
        <ecNumber evidence="2">2.7.7.65</ecNumber>
    </recommendedName>
</protein>
<feature type="transmembrane region" description="Helical" evidence="8">
    <location>
        <begin position="55"/>
        <end position="79"/>
    </location>
</feature>
<evidence type="ECO:0000256" key="4">
    <source>
        <dbReference type="ARBA" id="ARBA00022692"/>
    </source>
</evidence>
<evidence type="ECO:0000256" key="1">
    <source>
        <dbReference type="ARBA" id="ARBA00004651"/>
    </source>
</evidence>